<dbReference type="Proteomes" id="UP000799750">
    <property type="component" value="Unassembled WGS sequence"/>
</dbReference>
<evidence type="ECO:0000256" key="1">
    <source>
        <dbReference type="PROSITE-ProRule" id="PRU00023"/>
    </source>
</evidence>
<name>A0A6A6RBB4_9PEZI</name>
<dbReference type="PROSITE" id="PS50297">
    <property type="entry name" value="ANK_REP_REGION"/>
    <property type="match status" value="1"/>
</dbReference>
<proteinExistence type="predicted"/>
<evidence type="ECO:0000256" key="2">
    <source>
        <dbReference type="SAM" id="MobiDB-lite"/>
    </source>
</evidence>
<evidence type="ECO:0000313" key="3">
    <source>
        <dbReference type="EMBL" id="KAF2502098.1"/>
    </source>
</evidence>
<feature type="region of interest" description="Disordered" evidence="2">
    <location>
        <begin position="1"/>
        <end position="77"/>
    </location>
</feature>
<protein>
    <submittedName>
        <fullName evidence="3">Uncharacterized protein</fullName>
    </submittedName>
</protein>
<dbReference type="InterPro" id="IPR002110">
    <property type="entry name" value="Ankyrin_rpt"/>
</dbReference>
<dbReference type="Gene3D" id="1.25.40.20">
    <property type="entry name" value="Ankyrin repeat-containing domain"/>
    <property type="match status" value="1"/>
</dbReference>
<dbReference type="AlphaFoldDB" id="A0A6A6RBB4"/>
<dbReference type="PROSITE" id="PS50088">
    <property type="entry name" value="ANK_REPEAT"/>
    <property type="match status" value="1"/>
</dbReference>
<accession>A0A6A6RBB4</accession>
<organism evidence="3 4">
    <name type="scientific">Lophium mytilinum</name>
    <dbReference type="NCBI Taxonomy" id="390894"/>
    <lineage>
        <taxon>Eukaryota</taxon>
        <taxon>Fungi</taxon>
        <taxon>Dikarya</taxon>
        <taxon>Ascomycota</taxon>
        <taxon>Pezizomycotina</taxon>
        <taxon>Dothideomycetes</taxon>
        <taxon>Pleosporomycetidae</taxon>
        <taxon>Mytilinidiales</taxon>
        <taxon>Mytilinidiaceae</taxon>
        <taxon>Lophium</taxon>
    </lineage>
</organism>
<evidence type="ECO:0000313" key="4">
    <source>
        <dbReference type="Proteomes" id="UP000799750"/>
    </source>
</evidence>
<dbReference type="EMBL" id="MU004181">
    <property type="protein sequence ID" value="KAF2502098.1"/>
    <property type="molecule type" value="Genomic_DNA"/>
</dbReference>
<gene>
    <name evidence="3" type="ORF">BU16DRAFT_532494</name>
</gene>
<keyword evidence="1" id="KW-0040">ANK repeat</keyword>
<feature type="repeat" description="ANK" evidence="1">
    <location>
        <begin position="164"/>
        <end position="196"/>
    </location>
</feature>
<reference evidence="3" key="1">
    <citation type="journal article" date="2020" name="Stud. Mycol.">
        <title>101 Dothideomycetes genomes: a test case for predicting lifestyles and emergence of pathogens.</title>
        <authorList>
            <person name="Haridas S."/>
            <person name="Albert R."/>
            <person name="Binder M."/>
            <person name="Bloem J."/>
            <person name="Labutti K."/>
            <person name="Salamov A."/>
            <person name="Andreopoulos B."/>
            <person name="Baker S."/>
            <person name="Barry K."/>
            <person name="Bills G."/>
            <person name="Bluhm B."/>
            <person name="Cannon C."/>
            <person name="Castanera R."/>
            <person name="Culley D."/>
            <person name="Daum C."/>
            <person name="Ezra D."/>
            <person name="Gonzalez J."/>
            <person name="Henrissat B."/>
            <person name="Kuo A."/>
            <person name="Liang C."/>
            <person name="Lipzen A."/>
            <person name="Lutzoni F."/>
            <person name="Magnuson J."/>
            <person name="Mondo S."/>
            <person name="Nolan M."/>
            <person name="Ohm R."/>
            <person name="Pangilinan J."/>
            <person name="Park H.-J."/>
            <person name="Ramirez L."/>
            <person name="Alfaro M."/>
            <person name="Sun H."/>
            <person name="Tritt A."/>
            <person name="Yoshinaga Y."/>
            <person name="Zwiers L.-H."/>
            <person name="Turgeon B."/>
            <person name="Goodwin S."/>
            <person name="Spatafora J."/>
            <person name="Crous P."/>
            <person name="Grigoriev I."/>
        </authorList>
    </citation>
    <scope>NUCLEOTIDE SEQUENCE</scope>
    <source>
        <strain evidence="3">CBS 269.34</strain>
    </source>
</reference>
<dbReference type="OrthoDB" id="71307at2759"/>
<sequence>MVPNARHHQEATLVATPRTTSSNMIGLAKRSRGSPVSSAFPSSADYTPLTEVRPDSTSSSSSYSPERPPLNQREQPFRFTYVDDELARLTELAMQLLAQQSNEQGTEKDIMRSILAAAQTQRSQVGYSNNADKAATGESFVEILNVSDMHDGIYLPQYHLQRKNGSTMLPLAAGLGFTRLVAGLLARGADPNIRDKGGCT</sequence>
<feature type="compositionally biased region" description="Polar residues" evidence="2">
    <location>
        <begin position="34"/>
        <end position="45"/>
    </location>
</feature>
<dbReference type="InterPro" id="IPR036770">
    <property type="entry name" value="Ankyrin_rpt-contain_sf"/>
</dbReference>
<dbReference type="SUPFAM" id="SSF48403">
    <property type="entry name" value="Ankyrin repeat"/>
    <property type="match status" value="1"/>
</dbReference>
<keyword evidence="4" id="KW-1185">Reference proteome</keyword>